<dbReference type="InterPro" id="IPR005642">
    <property type="entry name" value="LysO"/>
</dbReference>
<dbReference type="Proteomes" id="UP000190065">
    <property type="component" value="Unassembled WGS sequence"/>
</dbReference>
<keyword evidence="1" id="KW-0472">Membrane</keyword>
<dbReference type="Pfam" id="PF03956">
    <property type="entry name" value="Lys_export"/>
    <property type="match status" value="1"/>
</dbReference>
<gene>
    <name evidence="2" type="ORF">SAMN02745202_01184</name>
</gene>
<dbReference type="EMBL" id="FUXK01000011">
    <property type="protein sequence ID" value="SJZ82241.1"/>
    <property type="molecule type" value="Genomic_DNA"/>
</dbReference>
<sequence length="208" mass="21988">MKSNLSLLLALVGGIVVGMSGVAPHWMHDESLPMLVLCALIFQVGIGVGAMDNLTAMFRSIDVKMLFLPLFTITGTLLFTLLAFFFFNHESMFDVMALGSGFGYYSLSSVLIAQLKTAAVGATAATQLATIALLTNVARELLSLFSCQVLTRKGGSLAAISTAGIGSMDVCLPSILHASGDQRIVPVAVFHGLILEISIPMLITLFCS</sequence>
<feature type="transmembrane region" description="Helical" evidence="1">
    <location>
        <begin position="66"/>
        <end position="87"/>
    </location>
</feature>
<protein>
    <recommendedName>
        <fullName evidence="4">Lysine exporter LysO family protein</fullName>
    </recommendedName>
</protein>
<dbReference type="STRING" id="28136.SAMN02745202_01184"/>
<keyword evidence="1" id="KW-1133">Transmembrane helix</keyword>
<accession>A0A1T4NSK9</accession>
<proteinExistence type="predicted"/>
<feature type="transmembrane region" description="Helical" evidence="1">
    <location>
        <begin position="188"/>
        <end position="207"/>
    </location>
</feature>
<feature type="transmembrane region" description="Helical" evidence="1">
    <location>
        <begin position="34"/>
        <end position="54"/>
    </location>
</feature>
<evidence type="ECO:0000313" key="2">
    <source>
        <dbReference type="EMBL" id="SJZ82241.1"/>
    </source>
</evidence>
<dbReference type="eggNOG" id="COG2431">
    <property type="taxonomic scope" value="Bacteria"/>
</dbReference>
<organism evidence="2 3">
    <name type="scientific">Segatella oulorum</name>
    <dbReference type="NCBI Taxonomy" id="28136"/>
    <lineage>
        <taxon>Bacteria</taxon>
        <taxon>Pseudomonadati</taxon>
        <taxon>Bacteroidota</taxon>
        <taxon>Bacteroidia</taxon>
        <taxon>Bacteroidales</taxon>
        <taxon>Prevotellaceae</taxon>
        <taxon>Segatella</taxon>
    </lineage>
</organism>
<evidence type="ECO:0000313" key="3">
    <source>
        <dbReference type="Proteomes" id="UP000190065"/>
    </source>
</evidence>
<dbReference type="GO" id="GO:0015661">
    <property type="term" value="F:L-lysine efflux transmembrane transporter activity"/>
    <property type="evidence" value="ECO:0007669"/>
    <property type="project" value="InterPro"/>
</dbReference>
<dbReference type="AlphaFoldDB" id="A0A1T4NSK9"/>
<keyword evidence="1" id="KW-0812">Transmembrane</keyword>
<name>A0A1T4NSK9_9BACT</name>
<dbReference type="PANTHER" id="PTHR35804:SF1">
    <property type="entry name" value="LYSINE EXPORTER LYSO"/>
    <property type="match status" value="1"/>
</dbReference>
<dbReference type="RefSeq" id="WP_025070368.1">
    <property type="nucleotide sequence ID" value="NZ_CAJPPD010000126.1"/>
</dbReference>
<evidence type="ECO:0008006" key="4">
    <source>
        <dbReference type="Google" id="ProtNLM"/>
    </source>
</evidence>
<evidence type="ECO:0000256" key="1">
    <source>
        <dbReference type="SAM" id="Phobius"/>
    </source>
</evidence>
<dbReference type="GO" id="GO:0005886">
    <property type="term" value="C:plasma membrane"/>
    <property type="evidence" value="ECO:0007669"/>
    <property type="project" value="TreeGrafter"/>
</dbReference>
<reference evidence="2 3" key="1">
    <citation type="submission" date="2017-02" db="EMBL/GenBank/DDBJ databases">
        <authorList>
            <person name="Peterson S.W."/>
        </authorList>
    </citation>
    <scope>NUCLEOTIDE SEQUENCE [LARGE SCALE GENOMIC DNA]</scope>
    <source>
        <strain evidence="2 3">ATCC 43324</strain>
    </source>
</reference>
<dbReference type="PANTHER" id="PTHR35804">
    <property type="entry name" value="LYSINE EXPORTER LYSO"/>
    <property type="match status" value="1"/>
</dbReference>